<protein>
    <submittedName>
        <fullName evidence="3">Uncharacterized protein</fullName>
    </submittedName>
</protein>
<evidence type="ECO:0000256" key="1">
    <source>
        <dbReference type="SAM" id="MobiDB-lite"/>
    </source>
</evidence>
<keyword evidence="2" id="KW-0812">Transmembrane</keyword>
<gene>
    <name evidence="3" type="ORF">P5G52_04350</name>
</gene>
<dbReference type="Proteomes" id="UP001174209">
    <property type="component" value="Unassembled WGS sequence"/>
</dbReference>
<name>A0ABT8JYS5_9MICC</name>
<dbReference type="RefSeq" id="WP_301225017.1">
    <property type="nucleotide sequence ID" value="NZ_JAROCG010000001.1"/>
</dbReference>
<feature type="compositionally biased region" description="Gly residues" evidence="1">
    <location>
        <begin position="8"/>
        <end position="19"/>
    </location>
</feature>
<feature type="transmembrane region" description="Helical" evidence="2">
    <location>
        <begin position="55"/>
        <end position="74"/>
    </location>
</feature>
<reference evidence="3" key="1">
    <citation type="submission" date="2023-06" db="EMBL/GenBank/DDBJ databases">
        <title>MT1 and MT2 Draft Genomes of Novel Species.</title>
        <authorList>
            <person name="Venkateswaran K."/>
        </authorList>
    </citation>
    <scope>NUCLEOTIDE SEQUENCE</scope>
    <source>
        <strain evidence="3">IIF3SC-B10</strain>
    </source>
</reference>
<accession>A0ABT8JYS5</accession>
<evidence type="ECO:0000313" key="4">
    <source>
        <dbReference type="Proteomes" id="UP001174209"/>
    </source>
</evidence>
<sequence length="82" mass="8601">MNQQLPGEGTGKGTGGGPGRRPRARYPLSRLLLVLVIGVVASSILQLVLPGLDAVARLSILVIVAALISIGVTLRQQKRPPR</sequence>
<evidence type="ECO:0000256" key="2">
    <source>
        <dbReference type="SAM" id="Phobius"/>
    </source>
</evidence>
<feature type="region of interest" description="Disordered" evidence="1">
    <location>
        <begin position="1"/>
        <end position="22"/>
    </location>
</feature>
<keyword evidence="2" id="KW-1133">Transmembrane helix</keyword>
<evidence type="ECO:0000313" key="3">
    <source>
        <dbReference type="EMBL" id="MDN4610092.1"/>
    </source>
</evidence>
<keyword evidence="2" id="KW-0472">Membrane</keyword>
<comment type="caution">
    <text evidence="3">The sequence shown here is derived from an EMBL/GenBank/DDBJ whole genome shotgun (WGS) entry which is preliminary data.</text>
</comment>
<feature type="transmembrane region" description="Helical" evidence="2">
    <location>
        <begin position="31"/>
        <end position="49"/>
    </location>
</feature>
<organism evidence="3 4">
    <name type="scientific">Arthrobacter burdickii</name>
    <dbReference type="NCBI Taxonomy" id="3035920"/>
    <lineage>
        <taxon>Bacteria</taxon>
        <taxon>Bacillati</taxon>
        <taxon>Actinomycetota</taxon>
        <taxon>Actinomycetes</taxon>
        <taxon>Micrococcales</taxon>
        <taxon>Micrococcaceae</taxon>
        <taxon>Arthrobacter</taxon>
    </lineage>
</organism>
<keyword evidence="4" id="KW-1185">Reference proteome</keyword>
<dbReference type="EMBL" id="JAROCG010000001">
    <property type="protein sequence ID" value="MDN4610092.1"/>
    <property type="molecule type" value="Genomic_DNA"/>
</dbReference>
<proteinExistence type="predicted"/>